<proteinExistence type="inferred from homology"/>
<dbReference type="OrthoDB" id="9779353at2"/>
<feature type="binding site" evidence="9">
    <location>
        <begin position="87"/>
        <end position="89"/>
    </location>
    <ligand>
        <name>substrate</name>
    </ligand>
</feature>
<dbReference type="STRING" id="1542390.KX01_707"/>
<dbReference type="Gene3D" id="3.30.540.10">
    <property type="entry name" value="Fructose-1,6-Bisphosphatase, subunit A, domain 1"/>
    <property type="match status" value="1"/>
</dbReference>
<feature type="binding site" evidence="8">
    <location>
        <position position="57"/>
    </location>
    <ligand>
        <name>Mn(2+)</name>
        <dbReference type="ChEBI" id="CHEBI:29035"/>
        <label>1</label>
    </ligand>
</feature>
<keyword evidence="5 8" id="KW-0464">Manganese</keyword>
<dbReference type="Pfam" id="PF03320">
    <property type="entry name" value="FBPase_glpX"/>
    <property type="match status" value="1"/>
</dbReference>
<name>A0A1J0KVE2_9GAMM</name>
<gene>
    <name evidence="10" type="primary">glpX</name>
    <name evidence="10" type="ORF">KX01_707</name>
</gene>
<evidence type="ECO:0000256" key="1">
    <source>
        <dbReference type="ARBA" id="ARBA00001273"/>
    </source>
</evidence>
<evidence type="ECO:0000313" key="11">
    <source>
        <dbReference type="Proteomes" id="UP000182521"/>
    </source>
</evidence>
<comment type="cofactor">
    <cofactor evidence="8">
        <name>Mn(2+)</name>
        <dbReference type="ChEBI" id="CHEBI:29035"/>
    </cofactor>
</comment>
<comment type="catalytic activity">
    <reaction evidence="1">
        <text>beta-D-fructose 1,6-bisphosphate + H2O = beta-D-fructose 6-phosphate + phosphate</text>
        <dbReference type="Rhea" id="RHEA:11064"/>
        <dbReference type="ChEBI" id="CHEBI:15377"/>
        <dbReference type="ChEBI" id="CHEBI:32966"/>
        <dbReference type="ChEBI" id="CHEBI:43474"/>
        <dbReference type="ChEBI" id="CHEBI:57634"/>
        <dbReference type="EC" id="3.1.3.11"/>
    </reaction>
</comment>
<dbReference type="NCBIfam" id="TIGR00330">
    <property type="entry name" value="glpX"/>
    <property type="match status" value="1"/>
</dbReference>
<feature type="binding site" evidence="9">
    <location>
        <position position="211"/>
    </location>
    <ligand>
        <name>substrate</name>
    </ligand>
</feature>
<keyword evidence="3 8" id="KW-0479">Metal-binding</keyword>
<dbReference type="EMBL" id="CP009654">
    <property type="protein sequence ID" value="APC97655.1"/>
    <property type="molecule type" value="Genomic_DNA"/>
</dbReference>
<dbReference type="GO" id="GO:0006071">
    <property type="term" value="P:glycerol metabolic process"/>
    <property type="evidence" value="ECO:0007669"/>
    <property type="project" value="InterPro"/>
</dbReference>
<protein>
    <recommendedName>
        <fullName evidence="7">Fructose-1,6-bisphosphatase</fullName>
    </recommendedName>
</protein>
<dbReference type="InterPro" id="IPR004464">
    <property type="entry name" value="FBPase_class-2/SBPase"/>
</dbReference>
<evidence type="ECO:0000256" key="2">
    <source>
        <dbReference type="ARBA" id="ARBA00008989"/>
    </source>
</evidence>
<feature type="binding site" evidence="8">
    <location>
        <position position="214"/>
    </location>
    <ligand>
        <name>Mn(2+)</name>
        <dbReference type="ChEBI" id="CHEBI:29035"/>
        <label>2</label>
    </ligand>
</feature>
<evidence type="ECO:0000256" key="3">
    <source>
        <dbReference type="ARBA" id="ARBA00022723"/>
    </source>
</evidence>
<dbReference type="PIRSF" id="PIRSF004532">
    <property type="entry name" value="GlpX"/>
    <property type="match status" value="1"/>
</dbReference>
<evidence type="ECO:0000256" key="5">
    <source>
        <dbReference type="ARBA" id="ARBA00023211"/>
    </source>
</evidence>
<feature type="binding site" evidence="9">
    <location>
        <begin position="165"/>
        <end position="167"/>
    </location>
    <ligand>
        <name>substrate</name>
    </ligand>
</feature>
<dbReference type="AlphaFoldDB" id="A0A1J0KVE2"/>
<organism evidence="10 11">
    <name type="scientific">Francisella frigiditurris</name>
    <dbReference type="NCBI Taxonomy" id="1542390"/>
    <lineage>
        <taxon>Bacteria</taxon>
        <taxon>Pseudomonadati</taxon>
        <taxon>Pseudomonadota</taxon>
        <taxon>Gammaproteobacteria</taxon>
        <taxon>Thiotrichales</taxon>
        <taxon>Francisellaceae</taxon>
        <taxon>Francisella</taxon>
    </lineage>
</organism>
<dbReference type="RefSeq" id="WP_071664739.1">
    <property type="nucleotide sequence ID" value="NZ_CP009654.1"/>
</dbReference>
<feature type="binding site" evidence="9">
    <location>
        <begin position="187"/>
        <end position="189"/>
    </location>
    <ligand>
        <name>substrate</name>
    </ligand>
</feature>
<keyword evidence="11" id="KW-1185">Reference proteome</keyword>
<comment type="similarity">
    <text evidence="2 7">Belongs to the FBPase class 2 family.</text>
</comment>
<evidence type="ECO:0000313" key="10">
    <source>
        <dbReference type="EMBL" id="APC97655.1"/>
    </source>
</evidence>
<keyword evidence="4 10" id="KW-0378">Hydrolase</keyword>
<dbReference type="FunFam" id="3.40.190.90:FF:000001">
    <property type="entry name" value="Fructose-1,6-bisphosphatase"/>
    <property type="match status" value="1"/>
</dbReference>
<dbReference type="SUPFAM" id="SSF56655">
    <property type="entry name" value="Carbohydrate phosphatase"/>
    <property type="match status" value="1"/>
</dbReference>
<dbReference type="GO" id="GO:0030388">
    <property type="term" value="P:fructose 1,6-bisphosphate metabolic process"/>
    <property type="evidence" value="ECO:0007669"/>
    <property type="project" value="TreeGrafter"/>
</dbReference>
<dbReference type="CDD" id="cd01516">
    <property type="entry name" value="FBPase_glpX"/>
    <property type="match status" value="1"/>
</dbReference>
<feature type="binding site" evidence="8">
    <location>
        <position position="87"/>
    </location>
    <ligand>
        <name>Mn(2+)</name>
        <dbReference type="ChEBI" id="CHEBI:29035"/>
        <label>2</label>
    </ligand>
</feature>
<feature type="binding site" evidence="8">
    <location>
        <position position="84"/>
    </location>
    <ligand>
        <name>Mn(2+)</name>
        <dbReference type="ChEBI" id="CHEBI:29035"/>
        <label>2</label>
    </ligand>
</feature>
<dbReference type="PANTHER" id="PTHR30447">
    <property type="entry name" value="FRUCTOSE-1,6-BISPHOSPHATASE CLASS 2"/>
    <property type="match status" value="1"/>
</dbReference>
<evidence type="ECO:0000256" key="8">
    <source>
        <dbReference type="PIRSR" id="PIRSR004532-1"/>
    </source>
</evidence>
<sequence length="328" mass="34767">MSRNIALEAIRVTELAALASWSMMGRGDKVAADQVAVDAMRKALNELDIDGTVVIGEGELDEAPMLYIGEKVGKGGPKVDIALDPLEGTTLTAKGGPNALTVLAMADEGGFLNAPDVYMEKIAVGGINAPKGIVDLDDSVAVNLQRIADFKKVHVSALVVCTMDRPRHEQIIKEVRATGARVCLIDDGDVSGVISTATENSGIDVFIGTGGAPEGVLAAAALKCLGGQMQARLVFNDKDEIARAHRWGITDLNKKYDIDDLASGNIIFAATGVTDGAMLKGVKRVNSSRRGSYAVTHSIVMRSTTKTVRHITAEHSFDFKEGVEKFMS</sequence>
<accession>A0A1J0KVE2</accession>
<dbReference type="GO" id="GO:0030145">
    <property type="term" value="F:manganese ion binding"/>
    <property type="evidence" value="ECO:0007669"/>
    <property type="project" value="UniProtKB-ARBA"/>
</dbReference>
<dbReference type="PANTHER" id="PTHR30447:SF0">
    <property type="entry name" value="FRUCTOSE-1,6-BISPHOSPHATASE 1 CLASS 2-RELATED"/>
    <property type="match status" value="1"/>
</dbReference>
<dbReference type="KEGG" id="frc:KX01_707"/>
<feature type="binding site" evidence="9">
    <location>
        <position position="118"/>
    </location>
    <ligand>
        <name>substrate</name>
    </ligand>
</feature>
<dbReference type="GO" id="GO:0042132">
    <property type="term" value="F:fructose 1,6-bisphosphate 1-phosphatase activity"/>
    <property type="evidence" value="ECO:0007669"/>
    <property type="project" value="UniProtKB-EC"/>
</dbReference>
<keyword evidence="6 7" id="KW-0119">Carbohydrate metabolism</keyword>
<dbReference type="Proteomes" id="UP000182521">
    <property type="component" value="Chromosome"/>
</dbReference>
<dbReference type="GO" id="GO:0005829">
    <property type="term" value="C:cytosol"/>
    <property type="evidence" value="ECO:0007669"/>
    <property type="project" value="TreeGrafter"/>
</dbReference>
<evidence type="ECO:0000256" key="6">
    <source>
        <dbReference type="ARBA" id="ARBA00023277"/>
    </source>
</evidence>
<feature type="binding site" evidence="8">
    <location>
        <position position="33"/>
    </location>
    <ligand>
        <name>Mn(2+)</name>
        <dbReference type="ChEBI" id="CHEBI:29035"/>
        <label>1</label>
    </ligand>
</feature>
<evidence type="ECO:0000256" key="9">
    <source>
        <dbReference type="PIRSR" id="PIRSR004532-2"/>
    </source>
</evidence>
<evidence type="ECO:0000256" key="4">
    <source>
        <dbReference type="ARBA" id="ARBA00022801"/>
    </source>
</evidence>
<dbReference type="Gene3D" id="3.40.190.90">
    <property type="match status" value="1"/>
</dbReference>
<reference evidence="11" key="1">
    <citation type="submission" date="2014-10" db="EMBL/GenBank/DDBJ databases">
        <authorList>
            <person name="Kuske C.R."/>
            <person name="Challacombe J.F."/>
            <person name="Daligault H.E."/>
            <person name="Davenport K.W."/>
            <person name="Johnson S.L."/>
            <person name="Siddaramappa S."/>
            <person name="Petersen J.M."/>
        </authorList>
    </citation>
    <scope>NUCLEOTIDE SEQUENCE [LARGE SCALE GENOMIC DNA]</scope>
    <source>
        <strain evidence="11">CA97-1460</strain>
    </source>
</reference>
<dbReference type="GO" id="GO:0006094">
    <property type="term" value="P:gluconeogenesis"/>
    <property type="evidence" value="ECO:0007669"/>
    <property type="project" value="InterPro"/>
</dbReference>
<evidence type="ECO:0000256" key="7">
    <source>
        <dbReference type="PIRNR" id="PIRNR004532"/>
    </source>
</evidence>